<evidence type="ECO:0000256" key="3">
    <source>
        <dbReference type="ARBA" id="ARBA00022692"/>
    </source>
</evidence>
<evidence type="ECO:0000256" key="2">
    <source>
        <dbReference type="ARBA" id="ARBA00022475"/>
    </source>
</evidence>
<dbReference type="Proteomes" id="UP000000492">
    <property type="component" value="Chromosome"/>
</dbReference>
<accession>F8E2U8</accession>
<proteinExistence type="inferred from homology"/>
<keyword evidence="5 7" id="KW-0472">Membrane</keyword>
<evidence type="ECO:0000256" key="6">
    <source>
        <dbReference type="ARBA" id="ARBA00043993"/>
    </source>
</evidence>
<dbReference type="STRING" id="662755.CRES_0283"/>
<evidence type="ECO:0000256" key="7">
    <source>
        <dbReference type="SAM" id="Phobius"/>
    </source>
</evidence>
<dbReference type="AlphaFoldDB" id="F8E2U8"/>
<keyword evidence="4 7" id="KW-1133">Transmembrane helix</keyword>
<keyword evidence="3 7" id="KW-0812">Transmembrane</keyword>
<dbReference type="Pfam" id="PF13515">
    <property type="entry name" value="FUSC_2"/>
    <property type="match status" value="1"/>
</dbReference>
<keyword evidence="10" id="KW-1185">Reference proteome</keyword>
<evidence type="ECO:0000313" key="9">
    <source>
        <dbReference type="EMBL" id="AEI08646.1"/>
    </source>
</evidence>
<comment type="subcellular location">
    <subcellularLocation>
        <location evidence="1">Cell membrane</location>
        <topology evidence="1">Multi-pass membrane protein</topology>
    </subcellularLocation>
</comment>
<comment type="similarity">
    <text evidence="6">Belongs to the YccS/YhfK family.</text>
</comment>
<protein>
    <submittedName>
        <fullName evidence="9">Membrane protein</fullName>
    </submittedName>
</protein>
<dbReference type="InterPro" id="IPR049453">
    <property type="entry name" value="Memb_transporter_dom"/>
</dbReference>
<reference evidence="9 10" key="1">
    <citation type="journal article" date="2012" name="BMC Genomics">
        <title>Complete genome sequence, lifestyle, and multi-drug resistance of the human pathogen Corynebacterium resistens DSM 45100 isolated from blood samples of a leukemia patient.</title>
        <authorList>
            <person name="Schroder J."/>
            <person name="Maus I."/>
            <person name="Meyer K."/>
            <person name="Wordemann S."/>
            <person name="Blom J."/>
            <person name="Jaenicke S."/>
            <person name="Schneider J."/>
            <person name="Trost E."/>
            <person name="Tauch A."/>
        </authorList>
    </citation>
    <scope>NUCLEOTIDE SEQUENCE [LARGE SCALE GENOMIC DNA]</scope>
    <source>
        <strain evidence="10">DSM 45100 / JCM 12819 / CCUG 50093 / GTC 2026 / SICGH 158</strain>
    </source>
</reference>
<feature type="transmembrane region" description="Helical" evidence="7">
    <location>
        <begin position="46"/>
        <end position="64"/>
    </location>
</feature>
<evidence type="ECO:0000259" key="8">
    <source>
        <dbReference type="Pfam" id="PF13515"/>
    </source>
</evidence>
<feature type="transmembrane region" description="Helical" evidence="7">
    <location>
        <begin position="172"/>
        <end position="191"/>
    </location>
</feature>
<organism evidence="9 10">
    <name type="scientific">Corynebacterium resistens (strain DSM 45100 / JCM 12819 / GTC 2026 / SICGH 158)</name>
    <dbReference type="NCBI Taxonomy" id="662755"/>
    <lineage>
        <taxon>Bacteria</taxon>
        <taxon>Bacillati</taxon>
        <taxon>Actinomycetota</taxon>
        <taxon>Actinomycetes</taxon>
        <taxon>Mycobacteriales</taxon>
        <taxon>Corynebacteriaceae</taxon>
        <taxon>Corynebacterium</taxon>
    </lineage>
</organism>
<dbReference type="EMBL" id="CP002857">
    <property type="protein sequence ID" value="AEI08646.1"/>
    <property type="molecule type" value="Genomic_DNA"/>
</dbReference>
<feature type="transmembrane region" description="Helical" evidence="7">
    <location>
        <begin position="70"/>
        <end position="86"/>
    </location>
</feature>
<evidence type="ECO:0000256" key="5">
    <source>
        <dbReference type="ARBA" id="ARBA00023136"/>
    </source>
</evidence>
<dbReference type="eggNOG" id="COG4129">
    <property type="taxonomic scope" value="Bacteria"/>
</dbReference>
<evidence type="ECO:0000256" key="4">
    <source>
        <dbReference type="ARBA" id="ARBA00022989"/>
    </source>
</evidence>
<dbReference type="PANTHER" id="PTHR30509:SF9">
    <property type="entry name" value="MULTIDRUG RESISTANCE PROTEIN MDTO"/>
    <property type="match status" value="1"/>
</dbReference>
<keyword evidence="2" id="KW-1003">Cell membrane</keyword>
<sequence>MEPADPSRPARERLRHLIRRTPGAQEAAQSLRQISPQRAFERVRETAIFAVQCAIAAGIALLVAEQFFHHQAAFFAPIAAIISLGLSEGKRLRRGFELVLGAAVGIGIGDTVISITGTGYWQVSLAVLAAILSATFIDRSVAVPMQAATTAVVVATIIPPGSSGAMDRMVDALIGGVIGLVVMAIVPNSPLRTARREMSRLIAKTSLVLDDVAAGMQARDGDAIYEALETARGTQTLVNAMLQSADGGSEMVSLSPMYWSARRHSRSMKRVLVPADNLMRNARVLARRAEIMIEDEVEPTDDLIDLIRTLSDELGLLAGLFATGGTRGTREEAVKIPSIVRNLQRLAARTGVEAADGTGLSGSVVLAQIRSMIVDALQVCGYSRKSAMSALATTVEHPWFAPEIWNDEDEDSGDRS</sequence>
<dbReference type="HOGENOM" id="CLU_046662_0_0_11"/>
<dbReference type="KEGG" id="crd:CRES_0283"/>
<dbReference type="PANTHER" id="PTHR30509">
    <property type="entry name" value="P-HYDROXYBENZOIC ACID EFFLUX PUMP SUBUNIT-RELATED"/>
    <property type="match status" value="1"/>
</dbReference>
<feature type="domain" description="Integral membrane bound transporter" evidence="8">
    <location>
        <begin position="60"/>
        <end position="182"/>
    </location>
</feature>
<evidence type="ECO:0000313" key="10">
    <source>
        <dbReference type="Proteomes" id="UP000000492"/>
    </source>
</evidence>
<feature type="transmembrane region" description="Helical" evidence="7">
    <location>
        <begin position="98"/>
        <end position="115"/>
    </location>
</feature>
<gene>
    <name evidence="9" type="ordered locus">CRES_0283</name>
</gene>
<name>F8E2U8_CORRG</name>
<evidence type="ECO:0000256" key="1">
    <source>
        <dbReference type="ARBA" id="ARBA00004651"/>
    </source>
</evidence>
<dbReference type="GO" id="GO:0005886">
    <property type="term" value="C:plasma membrane"/>
    <property type="evidence" value="ECO:0007669"/>
    <property type="project" value="UniProtKB-SubCell"/>
</dbReference>